<evidence type="ECO:0000256" key="1">
    <source>
        <dbReference type="ARBA" id="ARBA00004442"/>
    </source>
</evidence>
<evidence type="ECO:0000313" key="9">
    <source>
        <dbReference type="Proteomes" id="UP000320811"/>
    </source>
</evidence>
<keyword evidence="7" id="KW-0998">Cell outer membrane</keyword>
<dbReference type="Proteomes" id="UP000320811">
    <property type="component" value="Unassembled WGS sequence"/>
</dbReference>
<dbReference type="EMBL" id="VIWO01000004">
    <property type="protein sequence ID" value="TWF40539.1"/>
    <property type="molecule type" value="Genomic_DNA"/>
</dbReference>
<gene>
    <name evidence="8" type="ORF">FHW36_104221</name>
</gene>
<comment type="subcellular location">
    <subcellularLocation>
        <location evidence="1">Cell outer membrane</location>
    </subcellularLocation>
</comment>
<dbReference type="PANTHER" id="PTHR30026:SF20">
    <property type="entry name" value="OUTER MEMBRANE PROTEIN TOLC"/>
    <property type="match status" value="1"/>
</dbReference>
<comment type="caution">
    <text evidence="8">The sequence shown here is derived from an EMBL/GenBank/DDBJ whole genome shotgun (WGS) entry which is preliminary data.</text>
</comment>
<sequence>MWSKKHLLLAAVLVSSGYRTYAQQVFTLKQAIDTAIANYGTIKAKASYTAASREQVSQARRDYLPNLNLSAQQDYGTINGQNGPMYGFGGLAAASAGPALDHQNWNAAFGALYLTNINWDFFAFGRAKEKVKTALAAATQNDKDWQQEIFKHKVKVAATYLNLVAAQQLTRSYQENLDRADTIRRVVRTRVLNGLIAGVDSSQANAEYSSARIALTKAKDFEQTQSNELAQLLGIPPQEFTLDTTYMSRIPAIPSDTFTLENHPVLQWYKSRIALSDEQSKYAKTFYYPAFTLVGVLQTRGSGFGAGYIANQNDYSHGYWDGVNPTRTNYLLGLGVTWNITQPFRISRQVRSQQQISKGLQYEYELANQQIHAQLDLSDKKIKNALDNYREVPVQVKAASDAYLQKSVLYKNGLTNLVDVTQALYVLIRAETDKDIAYSNVWQALLLKAAAAGDFSIFEN</sequence>
<dbReference type="AlphaFoldDB" id="A0A561PQZ9"/>
<dbReference type="InterPro" id="IPR051906">
    <property type="entry name" value="TolC-like"/>
</dbReference>
<dbReference type="SUPFAM" id="SSF56954">
    <property type="entry name" value="Outer membrane efflux proteins (OEP)"/>
    <property type="match status" value="1"/>
</dbReference>
<dbReference type="GO" id="GO:0009279">
    <property type="term" value="C:cell outer membrane"/>
    <property type="evidence" value="ECO:0007669"/>
    <property type="project" value="UniProtKB-SubCell"/>
</dbReference>
<dbReference type="GO" id="GO:1990281">
    <property type="term" value="C:efflux pump complex"/>
    <property type="evidence" value="ECO:0007669"/>
    <property type="project" value="TreeGrafter"/>
</dbReference>
<evidence type="ECO:0000256" key="3">
    <source>
        <dbReference type="ARBA" id="ARBA00022448"/>
    </source>
</evidence>
<evidence type="ECO:0000256" key="6">
    <source>
        <dbReference type="ARBA" id="ARBA00023136"/>
    </source>
</evidence>
<proteinExistence type="inferred from homology"/>
<dbReference type="Pfam" id="PF02321">
    <property type="entry name" value="OEP"/>
    <property type="match status" value="1"/>
</dbReference>
<keyword evidence="5" id="KW-0812">Transmembrane</keyword>
<dbReference type="InterPro" id="IPR003423">
    <property type="entry name" value="OMP_efflux"/>
</dbReference>
<dbReference type="RefSeq" id="WP_145670533.1">
    <property type="nucleotide sequence ID" value="NZ_VIWO01000004.1"/>
</dbReference>
<keyword evidence="4" id="KW-1134">Transmembrane beta strand</keyword>
<dbReference type="PANTHER" id="PTHR30026">
    <property type="entry name" value="OUTER MEMBRANE PROTEIN TOLC"/>
    <property type="match status" value="1"/>
</dbReference>
<evidence type="ECO:0000313" key="8">
    <source>
        <dbReference type="EMBL" id="TWF40539.1"/>
    </source>
</evidence>
<evidence type="ECO:0000256" key="5">
    <source>
        <dbReference type="ARBA" id="ARBA00022692"/>
    </source>
</evidence>
<reference evidence="8 9" key="1">
    <citation type="submission" date="2019-06" db="EMBL/GenBank/DDBJ databases">
        <title>Sorghum-associated microbial communities from plants grown in Nebraska, USA.</title>
        <authorList>
            <person name="Schachtman D."/>
        </authorList>
    </citation>
    <scope>NUCLEOTIDE SEQUENCE [LARGE SCALE GENOMIC DNA]</scope>
    <source>
        <strain evidence="8 9">1209</strain>
    </source>
</reference>
<dbReference type="Gene3D" id="1.20.1600.10">
    <property type="entry name" value="Outer membrane efflux proteins (OEP)"/>
    <property type="match status" value="1"/>
</dbReference>
<dbReference type="GO" id="GO:0015288">
    <property type="term" value="F:porin activity"/>
    <property type="evidence" value="ECO:0007669"/>
    <property type="project" value="TreeGrafter"/>
</dbReference>
<dbReference type="GO" id="GO:0015562">
    <property type="term" value="F:efflux transmembrane transporter activity"/>
    <property type="evidence" value="ECO:0007669"/>
    <property type="project" value="InterPro"/>
</dbReference>
<name>A0A561PQZ9_9BACT</name>
<comment type="similarity">
    <text evidence="2">Belongs to the outer membrane factor (OMF) (TC 1.B.17) family.</text>
</comment>
<evidence type="ECO:0000256" key="4">
    <source>
        <dbReference type="ARBA" id="ARBA00022452"/>
    </source>
</evidence>
<dbReference type="OrthoDB" id="654853at2"/>
<evidence type="ECO:0000256" key="2">
    <source>
        <dbReference type="ARBA" id="ARBA00007613"/>
    </source>
</evidence>
<keyword evidence="6" id="KW-0472">Membrane</keyword>
<keyword evidence="3" id="KW-0813">Transport</keyword>
<organism evidence="8 9">
    <name type="scientific">Chitinophaga polysaccharea</name>
    <dbReference type="NCBI Taxonomy" id="1293035"/>
    <lineage>
        <taxon>Bacteria</taxon>
        <taxon>Pseudomonadati</taxon>
        <taxon>Bacteroidota</taxon>
        <taxon>Chitinophagia</taxon>
        <taxon>Chitinophagales</taxon>
        <taxon>Chitinophagaceae</taxon>
        <taxon>Chitinophaga</taxon>
    </lineage>
</organism>
<protein>
    <submittedName>
        <fullName evidence="8">Outer membrane protein TolC</fullName>
    </submittedName>
</protein>
<keyword evidence="9" id="KW-1185">Reference proteome</keyword>
<accession>A0A561PQZ9</accession>
<evidence type="ECO:0000256" key="7">
    <source>
        <dbReference type="ARBA" id="ARBA00023237"/>
    </source>
</evidence>